<accession>A0A1H7BWC8</accession>
<protein>
    <submittedName>
        <fullName evidence="1">Uncharacterized protein</fullName>
    </submittedName>
</protein>
<dbReference type="AlphaFoldDB" id="A0A1H7BWC8"/>
<keyword evidence="2" id="KW-1185">Reference proteome</keyword>
<dbReference type="Proteomes" id="UP000199403">
    <property type="component" value="Unassembled WGS sequence"/>
</dbReference>
<sequence>MCCNEANWLGFMGVLMDVNMSIAHAIYTLELGRVITVQRLKKRRQ</sequence>
<gene>
    <name evidence="1" type="ORF">SAMN05192553_11637</name>
</gene>
<evidence type="ECO:0000313" key="1">
    <source>
        <dbReference type="EMBL" id="SEJ81324.1"/>
    </source>
</evidence>
<dbReference type="EMBL" id="FNZH01000016">
    <property type="protein sequence ID" value="SEJ81324.1"/>
    <property type="molecule type" value="Genomic_DNA"/>
</dbReference>
<organism evidence="1 2">
    <name type="scientific">Cyclobacterium xiamenense</name>
    <dbReference type="NCBI Taxonomy" id="1297121"/>
    <lineage>
        <taxon>Bacteria</taxon>
        <taxon>Pseudomonadati</taxon>
        <taxon>Bacteroidota</taxon>
        <taxon>Cytophagia</taxon>
        <taxon>Cytophagales</taxon>
        <taxon>Cyclobacteriaceae</taxon>
        <taxon>Cyclobacterium</taxon>
    </lineage>
</organism>
<name>A0A1H7BWC8_9BACT</name>
<evidence type="ECO:0000313" key="2">
    <source>
        <dbReference type="Proteomes" id="UP000199403"/>
    </source>
</evidence>
<proteinExistence type="predicted"/>
<reference evidence="2" key="1">
    <citation type="submission" date="2016-10" db="EMBL/GenBank/DDBJ databases">
        <authorList>
            <person name="Varghese N."/>
            <person name="Submissions S."/>
        </authorList>
    </citation>
    <scope>NUCLEOTIDE SEQUENCE [LARGE SCALE GENOMIC DNA]</scope>
    <source>
        <strain evidence="2">IBRC-M 10761</strain>
    </source>
</reference>